<gene>
    <name evidence="3" type="primary">LOC103720210</name>
</gene>
<dbReference type="Proteomes" id="UP000228380">
    <property type="component" value="Chromosome 13"/>
</dbReference>
<dbReference type="PANTHER" id="PTHR37175">
    <property type="entry name" value="BNAA08G28800D PROTEIN"/>
    <property type="match status" value="1"/>
</dbReference>
<reference evidence="2" key="1">
    <citation type="journal article" date="2019" name="Nat. Commun.">
        <title>Genome-wide association mapping of date palm fruit traits.</title>
        <authorList>
            <person name="Hazzouri K.M."/>
            <person name="Gros-Balthazard M."/>
            <person name="Flowers J.M."/>
            <person name="Copetti D."/>
            <person name="Lemansour A."/>
            <person name="Lebrun M."/>
            <person name="Masmoudi K."/>
            <person name="Ferrand S."/>
            <person name="Dhar M.I."/>
            <person name="Fresquez Z.A."/>
            <person name="Rosas U."/>
            <person name="Zhang J."/>
            <person name="Talag J."/>
            <person name="Lee S."/>
            <person name="Kudrna D."/>
            <person name="Powell R.F."/>
            <person name="Leitch I.J."/>
            <person name="Krueger R.R."/>
            <person name="Wing R.A."/>
            <person name="Amiri K.M.A."/>
            <person name="Purugganan M.D."/>
        </authorList>
    </citation>
    <scope>NUCLEOTIDE SEQUENCE [LARGE SCALE GENOMIC DNA]</scope>
    <source>
        <strain evidence="2">cv. Khalas</strain>
    </source>
</reference>
<evidence type="ECO:0000256" key="1">
    <source>
        <dbReference type="SAM" id="MobiDB-lite"/>
    </source>
</evidence>
<accession>A0A8B7CWR7</accession>
<name>A0A8B7CWR7_PHODC</name>
<dbReference type="RefSeq" id="XP_008808035.2">
    <property type="nucleotide sequence ID" value="XM_008809813.3"/>
</dbReference>
<feature type="region of interest" description="Disordered" evidence="1">
    <location>
        <begin position="1"/>
        <end position="139"/>
    </location>
</feature>
<evidence type="ECO:0000313" key="3">
    <source>
        <dbReference type="RefSeq" id="XP_008808035.2"/>
    </source>
</evidence>
<dbReference type="Pfam" id="PF06910">
    <property type="entry name" value="MEA1"/>
    <property type="match status" value="1"/>
</dbReference>
<organism evidence="2 3">
    <name type="scientific">Phoenix dactylifera</name>
    <name type="common">Date palm</name>
    <dbReference type="NCBI Taxonomy" id="42345"/>
    <lineage>
        <taxon>Eukaryota</taxon>
        <taxon>Viridiplantae</taxon>
        <taxon>Streptophyta</taxon>
        <taxon>Embryophyta</taxon>
        <taxon>Tracheophyta</taxon>
        <taxon>Spermatophyta</taxon>
        <taxon>Magnoliopsida</taxon>
        <taxon>Liliopsida</taxon>
        <taxon>Arecaceae</taxon>
        <taxon>Coryphoideae</taxon>
        <taxon>Phoeniceae</taxon>
        <taxon>Phoenix</taxon>
    </lineage>
</organism>
<sequence>MAASLGDLLHENGSAADSDADSDVAGPDGYYRPISAYDDRSASDSDDDGGGFGVSFPVRSNGGSGPIHGQNSNPGFFQIHMVNGVSGLDLNGDGEGGGMEEDDHNDEEEEEERAREREASISRAFREDESRRSAPLTPENAARIVDAMRGVSFQGIPPDWVNRVPEDQWVNQLRGLRGEATPQN</sequence>
<dbReference type="AlphaFoldDB" id="A0A8B7CWR7"/>
<dbReference type="PANTHER" id="PTHR37175:SF1">
    <property type="entry name" value="CONSTANS-LIKE PROTEIN-RELATED"/>
    <property type="match status" value="1"/>
</dbReference>
<protein>
    <submittedName>
        <fullName evidence="3">Uncharacterized protein LOC103720210</fullName>
    </submittedName>
</protein>
<dbReference type="KEGG" id="pda:103720210"/>
<reference evidence="3" key="2">
    <citation type="submission" date="2025-08" db="UniProtKB">
        <authorList>
            <consortium name="RefSeq"/>
        </authorList>
    </citation>
    <scope>IDENTIFICATION</scope>
    <source>
        <tissue evidence="3">Young leaves</tissue>
    </source>
</reference>
<dbReference type="OrthoDB" id="1933769at2759"/>
<feature type="compositionally biased region" description="Basic and acidic residues" evidence="1">
    <location>
        <begin position="112"/>
        <end position="132"/>
    </location>
</feature>
<evidence type="ECO:0000313" key="2">
    <source>
        <dbReference type="Proteomes" id="UP000228380"/>
    </source>
</evidence>
<keyword evidence="2" id="KW-1185">Reference proteome</keyword>
<feature type="compositionally biased region" description="Acidic residues" evidence="1">
    <location>
        <begin position="98"/>
        <end position="111"/>
    </location>
</feature>
<proteinExistence type="predicted"/>
<dbReference type="GeneID" id="103720210"/>